<dbReference type="SUPFAM" id="SSF109604">
    <property type="entry name" value="HD-domain/PDEase-like"/>
    <property type="match status" value="1"/>
</dbReference>
<dbReference type="RefSeq" id="WP_072998551.1">
    <property type="nucleotide sequence ID" value="NZ_FQUM01000001.1"/>
</dbReference>
<dbReference type="Pfam" id="PF13291">
    <property type="entry name" value="ACT_4"/>
    <property type="match status" value="1"/>
</dbReference>
<dbReference type="OrthoDB" id="9805041at2"/>
<dbReference type="Proteomes" id="UP000184164">
    <property type="component" value="Unassembled WGS sequence"/>
</dbReference>
<keyword evidence="4" id="KW-0808">Transferase</keyword>
<comment type="similarity">
    <text evidence="2">Belongs to the relA/spoT family.</text>
</comment>
<dbReference type="FunFam" id="3.10.20.30:FF:000002">
    <property type="entry name" value="GTP pyrophosphokinase (RelA/SpoT)"/>
    <property type="match status" value="1"/>
</dbReference>
<dbReference type="InterPro" id="IPR045600">
    <property type="entry name" value="RelA/SpoT_AH_RIS"/>
</dbReference>
<dbReference type="PANTHER" id="PTHR21262">
    <property type="entry name" value="GUANOSINE-3',5'-BIS DIPHOSPHATE 3'-PYROPHOSPHOHYDROLASE"/>
    <property type="match status" value="1"/>
</dbReference>
<dbReference type="SUPFAM" id="SSF81301">
    <property type="entry name" value="Nucleotidyltransferase"/>
    <property type="match status" value="1"/>
</dbReference>
<comment type="function">
    <text evidence="2">In eubacteria ppGpp (guanosine 3'-diphosphate 5'-diphosphate) is a mediator of the stringent response that coordinates a variety of cellular activities in response to changes in nutritional abundance.</text>
</comment>
<name>A0A1M4TUT0_9BACT</name>
<dbReference type="GO" id="GO:0016301">
    <property type="term" value="F:kinase activity"/>
    <property type="evidence" value="ECO:0007669"/>
    <property type="project" value="UniProtKB-KW"/>
</dbReference>
<dbReference type="Pfam" id="PF19296">
    <property type="entry name" value="RelA_AH_RIS"/>
    <property type="match status" value="1"/>
</dbReference>
<dbReference type="InterPro" id="IPR003607">
    <property type="entry name" value="HD/PDEase_dom"/>
</dbReference>
<dbReference type="PANTHER" id="PTHR21262:SF31">
    <property type="entry name" value="GTP PYROPHOSPHOKINASE"/>
    <property type="match status" value="1"/>
</dbReference>
<dbReference type="InterPro" id="IPR045865">
    <property type="entry name" value="ACT-like_dom_sf"/>
</dbReference>
<dbReference type="STRING" id="1484053.SAMN05444274_101476"/>
<dbReference type="Gene3D" id="3.30.70.260">
    <property type="match status" value="1"/>
</dbReference>
<dbReference type="EMBL" id="FQUM01000001">
    <property type="protein sequence ID" value="SHE48212.1"/>
    <property type="molecule type" value="Genomic_DNA"/>
</dbReference>
<dbReference type="Gene3D" id="1.10.3210.10">
    <property type="entry name" value="Hypothetical protein af1432"/>
    <property type="match status" value="1"/>
</dbReference>
<dbReference type="InterPro" id="IPR012675">
    <property type="entry name" value="Beta-grasp_dom_sf"/>
</dbReference>
<evidence type="ECO:0000256" key="2">
    <source>
        <dbReference type="RuleBase" id="RU003847"/>
    </source>
</evidence>
<keyword evidence="5" id="KW-1185">Reference proteome</keyword>
<dbReference type="SMART" id="SM00954">
    <property type="entry name" value="RelA_SpoT"/>
    <property type="match status" value="1"/>
</dbReference>
<dbReference type="CDD" id="cd05399">
    <property type="entry name" value="NT_Rel-Spo_like"/>
    <property type="match status" value="1"/>
</dbReference>
<dbReference type="InterPro" id="IPR004811">
    <property type="entry name" value="RelA/Spo_fam"/>
</dbReference>
<keyword evidence="4" id="KW-0418">Kinase</keyword>
<dbReference type="InterPro" id="IPR043519">
    <property type="entry name" value="NT_sf"/>
</dbReference>
<keyword evidence="1" id="KW-0694">RNA-binding</keyword>
<evidence type="ECO:0000259" key="3">
    <source>
        <dbReference type="PROSITE" id="PS51880"/>
    </source>
</evidence>
<dbReference type="PROSITE" id="PS51880">
    <property type="entry name" value="TGS"/>
    <property type="match status" value="1"/>
</dbReference>
<dbReference type="Gene3D" id="3.10.20.30">
    <property type="match status" value="1"/>
</dbReference>
<evidence type="ECO:0000313" key="5">
    <source>
        <dbReference type="Proteomes" id="UP000184164"/>
    </source>
</evidence>
<dbReference type="InterPro" id="IPR033655">
    <property type="entry name" value="TGS_RelA/SpoT"/>
</dbReference>
<dbReference type="Pfam" id="PF13328">
    <property type="entry name" value="HD_4"/>
    <property type="match status" value="1"/>
</dbReference>
<evidence type="ECO:0000256" key="1">
    <source>
        <dbReference type="PROSITE-ProRule" id="PRU00182"/>
    </source>
</evidence>
<dbReference type="InterPro" id="IPR002912">
    <property type="entry name" value="ACT_dom"/>
</dbReference>
<accession>A0A1M4TUT0</accession>
<dbReference type="CDD" id="cd00077">
    <property type="entry name" value="HDc"/>
    <property type="match status" value="1"/>
</dbReference>
<dbReference type="Gene3D" id="3.30.460.10">
    <property type="entry name" value="Beta Polymerase, domain 2"/>
    <property type="match status" value="1"/>
</dbReference>
<dbReference type="Pfam" id="PF02824">
    <property type="entry name" value="TGS"/>
    <property type="match status" value="1"/>
</dbReference>
<evidence type="ECO:0000313" key="4">
    <source>
        <dbReference type="EMBL" id="SHE48212.1"/>
    </source>
</evidence>
<feature type="domain" description="TGS" evidence="3">
    <location>
        <begin position="397"/>
        <end position="458"/>
    </location>
</feature>
<dbReference type="GO" id="GO:0005886">
    <property type="term" value="C:plasma membrane"/>
    <property type="evidence" value="ECO:0007669"/>
    <property type="project" value="TreeGrafter"/>
</dbReference>
<dbReference type="InterPro" id="IPR004095">
    <property type="entry name" value="TGS"/>
</dbReference>
<gene>
    <name evidence="4" type="ORF">SAMN05444274_101476</name>
</gene>
<dbReference type="Pfam" id="PF04607">
    <property type="entry name" value="RelA_SpoT"/>
    <property type="match status" value="1"/>
</dbReference>
<dbReference type="PROSITE" id="PS50889">
    <property type="entry name" value="S4"/>
    <property type="match status" value="1"/>
</dbReference>
<dbReference type="SUPFAM" id="SSF55021">
    <property type="entry name" value="ACT-like"/>
    <property type="match status" value="1"/>
</dbReference>
<dbReference type="CDD" id="cd01668">
    <property type="entry name" value="TGS_RSH"/>
    <property type="match status" value="1"/>
</dbReference>
<dbReference type="GO" id="GO:0015969">
    <property type="term" value="P:guanosine tetraphosphate metabolic process"/>
    <property type="evidence" value="ECO:0007669"/>
    <property type="project" value="InterPro"/>
</dbReference>
<reference evidence="4 5" key="1">
    <citation type="submission" date="2016-11" db="EMBL/GenBank/DDBJ databases">
        <authorList>
            <person name="Jaros S."/>
            <person name="Januszkiewicz K."/>
            <person name="Wedrychowicz H."/>
        </authorList>
    </citation>
    <scope>NUCLEOTIDE SEQUENCE [LARGE SCALE GENOMIC DNA]</scope>
    <source>
        <strain evidence="4 5">DSM 26910</strain>
    </source>
</reference>
<dbReference type="CDD" id="cd04876">
    <property type="entry name" value="ACT_RelA-SpoT"/>
    <property type="match status" value="1"/>
</dbReference>
<protein>
    <submittedName>
        <fullName evidence="4">GTP pyrophosphokinase</fullName>
    </submittedName>
</protein>
<dbReference type="NCBIfam" id="TIGR00691">
    <property type="entry name" value="spoT_relA"/>
    <property type="match status" value="1"/>
</dbReference>
<sequence length="730" mass="83496">MDYTEAINTRYENLKGFCNQGWDEPSIQRLEEAFGFARDVISDKQFKTGEYILHHSLEVAEIIAKEIGLEPDSVITGLLHNIMYAGLDRQVTREEFEAKFGSSVYSILDGMAKINALGTDTVELHPENYRKLLMALAGDVRVILVKTADRLQVMRNLEIYDEDARHRLVNETSHLYAPLAHRLGLYSINSELLDLCLKYQNPAGYQYVVTRLSETRTERENFVAEFVKPVEKTLRDRGFSFSMKARTKSVNSIWNKMQKKKVSFDEVMDLFAIRVILDSKPENEKSDCWTVYSVVTEQYQANPERMRDWITIPKSNGYESLHATVLGPQGRWVEVQIRTKRMDEVAEKGLAAHWRYKGGKASSGFDEWLAGIREILENPDLSVVDFIDHFSLDIYNDETFVFTPKGDLKKMPAGSTLLDFAYEIHSHLGDTCVGGKVNGKKVTLKYKLRNGDQVTIETSNNQKPKMDWLDFLITSKAVSRVKASLNEEKRNLAAQGREILARKFKNWKIDLNDDAIRKMLKRYEFKLAMDFYCELASGKIDPLEVKSLFTEKPEEESVRNKVEELLATKANKDFSFEGGDDYLIIDNNLKDVNYKLSRCCNPVFGDSIFGFVTINEGIKIHRSSCPNAPQMKERFPYRIIKAKWKETVSPGAFLTTLYVFGTDEAGIVSEISYIITKDTGARLRSININTNRGKFEGVLKLSVYNLDHLEFLIHKMKKVKGVVSVTRGET</sequence>
<dbReference type="SUPFAM" id="SSF81271">
    <property type="entry name" value="TGS-like"/>
    <property type="match status" value="1"/>
</dbReference>
<dbReference type="InterPro" id="IPR007685">
    <property type="entry name" value="RelA_SpoT"/>
</dbReference>
<dbReference type="GO" id="GO:0003723">
    <property type="term" value="F:RNA binding"/>
    <property type="evidence" value="ECO:0007669"/>
    <property type="project" value="UniProtKB-KW"/>
</dbReference>
<proteinExistence type="inferred from homology"/>
<dbReference type="InterPro" id="IPR012676">
    <property type="entry name" value="TGS-like"/>
</dbReference>
<dbReference type="AlphaFoldDB" id="A0A1M4TUT0"/>
<dbReference type="SMART" id="SM00471">
    <property type="entry name" value="HDc"/>
    <property type="match status" value="1"/>
</dbReference>
<organism evidence="4 5">
    <name type="scientific">Mariniphaga anaerophila</name>
    <dbReference type="NCBI Taxonomy" id="1484053"/>
    <lineage>
        <taxon>Bacteria</taxon>
        <taxon>Pseudomonadati</taxon>
        <taxon>Bacteroidota</taxon>
        <taxon>Bacteroidia</taxon>
        <taxon>Marinilabiliales</taxon>
        <taxon>Prolixibacteraceae</taxon>
        <taxon>Mariniphaga</taxon>
    </lineage>
</organism>